<comment type="caution">
    <text evidence="1">The sequence shown here is derived from an EMBL/GenBank/DDBJ whole genome shotgun (WGS) entry which is preliminary data.</text>
</comment>
<dbReference type="CDD" id="cd16377">
    <property type="entry name" value="23S_rRNA_IVP_like"/>
    <property type="match status" value="1"/>
</dbReference>
<evidence type="ECO:0000313" key="2">
    <source>
        <dbReference type="Proteomes" id="UP000756703"/>
    </source>
</evidence>
<gene>
    <name evidence="1" type="ORF">HY473_01455</name>
</gene>
<accession>A0A932YWK5</accession>
<reference evidence="1" key="1">
    <citation type="submission" date="2020-07" db="EMBL/GenBank/DDBJ databases">
        <title>Huge and variable diversity of episymbiotic CPR bacteria and DPANN archaea in groundwater ecosystems.</title>
        <authorList>
            <person name="He C.Y."/>
            <person name="Keren R."/>
            <person name="Whittaker M."/>
            <person name="Farag I.F."/>
            <person name="Doudna J."/>
            <person name="Cate J.H.D."/>
            <person name="Banfield J.F."/>
        </authorList>
    </citation>
    <scope>NUCLEOTIDE SEQUENCE</scope>
    <source>
        <strain evidence="1">NC_groundwater_1225_Ag_S-0.1um_56_177</strain>
    </source>
</reference>
<dbReference type="EMBL" id="JACQMI010000013">
    <property type="protein sequence ID" value="MBI4132751.1"/>
    <property type="molecule type" value="Genomic_DNA"/>
</dbReference>
<dbReference type="PANTHER" id="PTHR38471:SF2">
    <property type="entry name" value="FOUR HELIX BUNDLE PROTEIN"/>
    <property type="match status" value="1"/>
</dbReference>
<dbReference type="PANTHER" id="PTHR38471">
    <property type="entry name" value="FOUR HELIX BUNDLE PROTEIN"/>
    <property type="match status" value="1"/>
</dbReference>
<sequence>MHDESKIRNFTDLNAWKEAHALVLYVYRLTRTFPKEEQFGLVIQLRRAAVSITSNIAEGFSRTSLKEKAQFYSMALGSLTEVENQLITAKDLGYFQDEAENAAKRLMLVNKLINGLIRKTRSWVRNS</sequence>
<dbReference type="Gene3D" id="1.20.1440.60">
    <property type="entry name" value="23S rRNA-intervening sequence"/>
    <property type="match status" value="1"/>
</dbReference>
<dbReference type="Pfam" id="PF05635">
    <property type="entry name" value="23S_rRNA_IVP"/>
    <property type="match status" value="1"/>
</dbReference>
<dbReference type="SUPFAM" id="SSF158446">
    <property type="entry name" value="IVS-encoded protein-like"/>
    <property type="match status" value="1"/>
</dbReference>
<organism evidence="1 2">
    <name type="scientific">Candidatus Sungiibacteriota bacterium</name>
    <dbReference type="NCBI Taxonomy" id="2750080"/>
    <lineage>
        <taxon>Bacteria</taxon>
        <taxon>Candidatus Sungiibacteriota</taxon>
    </lineage>
</organism>
<protein>
    <submittedName>
        <fullName evidence="1">Four helix bundle protein</fullName>
    </submittedName>
</protein>
<dbReference type="InterPro" id="IPR012657">
    <property type="entry name" value="23S_rRNA-intervening_sequence"/>
</dbReference>
<evidence type="ECO:0000313" key="1">
    <source>
        <dbReference type="EMBL" id="MBI4132751.1"/>
    </source>
</evidence>
<name>A0A932YWK5_9BACT</name>
<dbReference type="Proteomes" id="UP000756703">
    <property type="component" value="Unassembled WGS sequence"/>
</dbReference>
<proteinExistence type="predicted"/>
<dbReference type="NCBIfam" id="TIGR02436">
    <property type="entry name" value="four helix bundle protein"/>
    <property type="match status" value="1"/>
</dbReference>
<dbReference type="InterPro" id="IPR036583">
    <property type="entry name" value="23S_rRNA_IVS_sf"/>
</dbReference>
<dbReference type="AlphaFoldDB" id="A0A932YWK5"/>